<keyword evidence="7 9" id="KW-0472">Membrane</keyword>
<evidence type="ECO:0000256" key="2">
    <source>
        <dbReference type="ARBA" id="ARBA00022692"/>
    </source>
</evidence>
<evidence type="ECO:0000259" key="10">
    <source>
        <dbReference type="PROSITE" id="PS50089"/>
    </source>
</evidence>
<accession>A0A139AFT3</accession>
<evidence type="ECO:0000256" key="6">
    <source>
        <dbReference type="ARBA" id="ARBA00022989"/>
    </source>
</evidence>
<dbReference type="AlphaFoldDB" id="A0A139AFT3"/>
<dbReference type="GO" id="GO:0016020">
    <property type="term" value="C:membrane"/>
    <property type="evidence" value="ECO:0007669"/>
    <property type="project" value="UniProtKB-SubCell"/>
</dbReference>
<keyword evidence="4 8" id="KW-0863">Zinc-finger</keyword>
<keyword evidence="2 9" id="KW-0812">Transmembrane</keyword>
<protein>
    <recommendedName>
        <fullName evidence="10">RING-type domain-containing protein</fullName>
    </recommendedName>
</protein>
<dbReference type="PANTHER" id="PTHR47168">
    <property type="entry name" value="RING ZINC FINGER DOMAIN SUPERFAMILY PROTEIN-RELATED"/>
    <property type="match status" value="1"/>
</dbReference>
<keyword evidence="3" id="KW-0479">Metal-binding</keyword>
<dbReference type="SMART" id="SM00184">
    <property type="entry name" value="RING"/>
    <property type="match status" value="1"/>
</dbReference>
<evidence type="ECO:0000256" key="5">
    <source>
        <dbReference type="ARBA" id="ARBA00022833"/>
    </source>
</evidence>
<evidence type="ECO:0000256" key="3">
    <source>
        <dbReference type="ARBA" id="ARBA00022723"/>
    </source>
</evidence>
<evidence type="ECO:0000313" key="11">
    <source>
        <dbReference type="EMBL" id="KXS15647.1"/>
    </source>
</evidence>
<feature type="domain" description="RING-type" evidence="10">
    <location>
        <begin position="135"/>
        <end position="177"/>
    </location>
</feature>
<keyword evidence="5" id="KW-0862">Zinc</keyword>
<reference evidence="11 12" key="1">
    <citation type="journal article" date="2015" name="Genome Biol. Evol.">
        <title>Phylogenomic analyses indicate that early fungi evolved digesting cell walls of algal ancestors of land plants.</title>
        <authorList>
            <person name="Chang Y."/>
            <person name="Wang S."/>
            <person name="Sekimoto S."/>
            <person name="Aerts A.L."/>
            <person name="Choi C."/>
            <person name="Clum A."/>
            <person name="LaButti K.M."/>
            <person name="Lindquist E.A."/>
            <person name="Yee Ngan C."/>
            <person name="Ohm R.A."/>
            <person name="Salamov A.A."/>
            <person name="Grigoriev I.V."/>
            <person name="Spatafora J.W."/>
            <person name="Berbee M.L."/>
        </authorList>
    </citation>
    <scope>NUCLEOTIDE SEQUENCE [LARGE SCALE GENOMIC DNA]</scope>
    <source>
        <strain evidence="11 12">JEL478</strain>
    </source>
</reference>
<dbReference type="InterPro" id="IPR051653">
    <property type="entry name" value="E3_ligase_sorting_rcpt"/>
</dbReference>
<dbReference type="STRING" id="1344416.A0A139AFT3"/>
<dbReference type="InterPro" id="IPR013083">
    <property type="entry name" value="Znf_RING/FYVE/PHD"/>
</dbReference>
<dbReference type="FunFam" id="3.30.40.10:FF:000388">
    <property type="entry name" value="Putative RING zinc finger domain superfamily protein"/>
    <property type="match status" value="1"/>
</dbReference>
<dbReference type="PROSITE" id="PS50089">
    <property type="entry name" value="ZF_RING_2"/>
    <property type="match status" value="1"/>
</dbReference>
<keyword evidence="6 9" id="KW-1133">Transmembrane helix</keyword>
<dbReference type="Pfam" id="PF13639">
    <property type="entry name" value="zf-RING_2"/>
    <property type="match status" value="1"/>
</dbReference>
<dbReference type="Proteomes" id="UP000070544">
    <property type="component" value="Unassembled WGS sequence"/>
</dbReference>
<feature type="transmembrane region" description="Helical" evidence="9">
    <location>
        <begin position="30"/>
        <end position="55"/>
    </location>
</feature>
<dbReference type="SUPFAM" id="SSF57850">
    <property type="entry name" value="RING/U-box"/>
    <property type="match status" value="1"/>
</dbReference>
<comment type="subcellular location">
    <subcellularLocation>
        <location evidence="1">Membrane</location>
        <topology evidence="1">Single-pass membrane protein</topology>
    </subcellularLocation>
</comment>
<gene>
    <name evidence="11" type="ORF">M427DRAFT_32084</name>
</gene>
<dbReference type="Gene3D" id="3.30.40.10">
    <property type="entry name" value="Zinc/RING finger domain, C3HC4 (zinc finger)"/>
    <property type="match status" value="1"/>
</dbReference>
<dbReference type="CDD" id="cd16454">
    <property type="entry name" value="RING-H2_PA-TM-RING"/>
    <property type="match status" value="1"/>
</dbReference>
<keyword evidence="12" id="KW-1185">Reference proteome</keyword>
<evidence type="ECO:0000256" key="1">
    <source>
        <dbReference type="ARBA" id="ARBA00004167"/>
    </source>
</evidence>
<evidence type="ECO:0000256" key="7">
    <source>
        <dbReference type="ARBA" id="ARBA00023136"/>
    </source>
</evidence>
<name>A0A139AFT3_GONPJ</name>
<proteinExistence type="predicted"/>
<evidence type="ECO:0000256" key="4">
    <source>
        <dbReference type="ARBA" id="ARBA00022771"/>
    </source>
</evidence>
<dbReference type="PANTHER" id="PTHR47168:SF1">
    <property type="entry name" value="OS02G0798600 PROTEIN"/>
    <property type="match status" value="1"/>
</dbReference>
<dbReference type="InterPro" id="IPR001841">
    <property type="entry name" value="Znf_RING"/>
</dbReference>
<dbReference type="OrthoDB" id="8062037at2759"/>
<evidence type="ECO:0000256" key="8">
    <source>
        <dbReference type="PROSITE-ProRule" id="PRU00175"/>
    </source>
</evidence>
<dbReference type="GO" id="GO:0008270">
    <property type="term" value="F:zinc ion binding"/>
    <property type="evidence" value="ECO:0007669"/>
    <property type="project" value="UniProtKB-KW"/>
</dbReference>
<evidence type="ECO:0000313" key="12">
    <source>
        <dbReference type="Proteomes" id="UP000070544"/>
    </source>
</evidence>
<evidence type="ECO:0000256" key="9">
    <source>
        <dbReference type="SAM" id="Phobius"/>
    </source>
</evidence>
<organism evidence="11 12">
    <name type="scientific">Gonapodya prolifera (strain JEL478)</name>
    <name type="common">Monoblepharis prolifera</name>
    <dbReference type="NCBI Taxonomy" id="1344416"/>
    <lineage>
        <taxon>Eukaryota</taxon>
        <taxon>Fungi</taxon>
        <taxon>Fungi incertae sedis</taxon>
        <taxon>Chytridiomycota</taxon>
        <taxon>Chytridiomycota incertae sedis</taxon>
        <taxon>Monoblepharidomycetes</taxon>
        <taxon>Monoblepharidales</taxon>
        <taxon>Gonapodyaceae</taxon>
        <taxon>Gonapodya</taxon>
    </lineage>
</organism>
<dbReference type="EMBL" id="KQ965760">
    <property type="protein sequence ID" value="KXS15647.1"/>
    <property type="molecule type" value="Genomic_DNA"/>
</dbReference>
<sequence>MTSTTVSVTATHYATPDVSLQSSGSGSESFSVVVAGGLILGLAAICVIIPIWILIGRKYPAISLERLLRIPDPEAIPSSIFKYVGRPKALTRISKGKTGPAQSHRQSVISIDRATTLSRADSRPVSRGSNMSRSCAVCLEEYAKKDTIRTLPCQHEFHKKCIDRWLLGISATCPLCKLDVLESLGIVPLPAEEHRLRSPDPTPSELESAHRSIRDAMMNFAPLEAAMFSTARF</sequence>